<comment type="subcellular location">
    <subcellularLocation>
        <location evidence="4">Endoplasmic reticulum</location>
    </subcellularLocation>
</comment>
<dbReference type="EMBL" id="GL832957">
    <property type="protein sequence ID" value="EGD78657.1"/>
    <property type="molecule type" value="Genomic_DNA"/>
</dbReference>
<dbReference type="Pfam" id="PF00535">
    <property type="entry name" value="Glycos_transf_2"/>
    <property type="match status" value="1"/>
</dbReference>
<dbReference type="InterPro" id="IPR029044">
    <property type="entry name" value="Nucleotide-diphossugar_trans"/>
</dbReference>
<dbReference type="EC" id="2.4.1.83" evidence="4"/>
<comment type="catalytic activity">
    <reaction evidence="4">
        <text>a di-trans,poly-cis-dolichyl phosphate + GDP-alpha-D-mannose = a di-trans,poly-cis-dolichyl beta-D-mannosyl phosphate + GDP</text>
        <dbReference type="Rhea" id="RHEA:21184"/>
        <dbReference type="Rhea" id="RHEA-COMP:19498"/>
        <dbReference type="Rhea" id="RHEA-COMP:19501"/>
        <dbReference type="ChEBI" id="CHEBI:57527"/>
        <dbReference type="ChEBI" id="CHEBI:57683"/>
        <dbReference type="ChEBI" id="CHEBI:58189"/>
        <dbReference type="ChEBI" id="CHEBI:58211"/>
    </reaction>
</comment>
<dbReference type="Proteomes" id="UP000007799">
    <property type="component" value="Unassembled WGS sequence"/>
</dbReference>
<dbReference type="eggNOG" id="KOG2978">
    <property type="taxonomic scope" value="Eukaryota"/>
</dbReference>
<dbReference type="CDD" id="cd06442">
    <property type="entry name" value="DPM1_like"/>
    <property type="match status" value="1"/>
</dbReference>
<dbReference type="InterPro" id="IPR001173">
    <property type="entry name" value="Glyco_trans_2-like"/>
</dbReference>
<dbReference type="GeneID" id="16078211"/>
<accession>F2TYI3</accession>
<dbReference type="GO" id="GO:0006488">
    <property type="term" value="P:dolichol-linked oligosaccharide biosynthetic process"/>
    <property type="evidence" value="ECO:0007669"/>
    <property type="project" value="TreeGrafter"/>
</dbReference>
<organism evidence="8">
    <name type="scientific">Salpingoeca rosetta (strain ATCC 50818 / BSB-021)</name>
    <dbReference type="NCBI Taxonomy" id="946362"/>
    <lineage>
        <taxon>Eukaryota</taxon>
        <taxon>Choanoflagellata</taxon>
        <taxon>Craspedida</taxon>
        <taxon>Salpingoecidae</taxon>
        <taxon>Salpingoeca</taxon>
    </lineage>
</organism>
<dbReference type="GO" id="GO:0004582">
    <property type="term" value="F:dolichyl-phosphate beta-D-mannosyltransferase activity"/>
    <property type="evidence" value="ECO:0007669"/>
    <property type="project" value="UniProtKB-UniRule"/>
</dbReference>
<dbReference type="KEGG" id="sre:PTSG_01636"/>
<keyword evidence="5" id="KW-0472">Membrane</keyword>
<dbReference type="RefSeq" id="XP_004997615.1">
    <property type="nucleotide sequence ID" value="XM_004997558.1"/>
</dbReference>
<evidence type="ECO:0000256" key="4">
    <source>
        <dbReference type="RuleBase" id="RU365083"/>
    </source>
</evidence>
<dbReference type="PANTHER" id="PTHR43398:SF1">
    <property type="entry name" value="DOLICHOL-PHOSPHATE MANNOSYLTRANSFERASE SUBUNIT 1"/>
    <property type="match status" value="1"/>
</dbReference>
<comment type="subunit">
    <text evidence="4">Component of the dolichol-phosphate mannose (DPM) synthase complex.</text>
</comment>
<evidence type="ECO:0000256" key="5">
    <source>
        <dbReference type="SAM" id="Phobius"/>
    </source>
</evidence>
<gene>
    <name evidence="7" type="ORF">PTSG_01636</name>
</gene>
<evidence type="ECO:0000256" key="2">
    <source>
        <dbReference type="ARBA" id="ARBA00022676"/>
    </source>
</evidence>
<dbReference type="InterPro" id="IPR039528">
    <property type="entry name" value="DPM1-like"/>
</dbReference>
<dbReference type="SUPFAM" id="SSF53448">
    <property type="entry name" value="Nucleotide-diphospho-sugar transferases"/>
    <property type="match status" value="1"/>
</dbReference>
<dbReference type="PANTHER" id="PTHR43398">
    <property type="entry name" value="DOLICHOL-PHOSPHATE MANNOSYLTRANSFERASE SUBUNIT 1"/>
    <property type="match status" value="1"/>
</dbReference>
<reference evidence="7" key="1">
    <citation type="submission" date="2009-08" db="EMBL/GenBank/DDBJ databases">
        <title>Annotation of Salpingoeca rosetta.</title>
        <authorList>
            <consortium name="The Broad Institute Genome Sequencing Platform"/>
            <person name="Russ C."/>
            <person name="Cuomo C."/>
            <person name="Burger G."/>
            <person name="Gray M.W."/>
            <person name="Holland P.W.H."/>
            <person name="King N."/>
            <person name="Lang F.B.F."/>
            <person name="Roger A.J."/>
            <person name="Ruiz-Trillo I."/>
            <person name="Young S.K."/>
            <person name="Zeng Q."/>
            <person name="Gargeya S."/>
            <person name="Alvarado L."/>
            <person name="Berlin A."/>
            <person name="Chapman S.B."/>
            <person name="Chen Z."/>
            <person name="Freedman E."/>
            <person name="Gellesch M."/>
            <person name="Goldberg J."/>
            <person name="Griggs A."/>
            <person name="Gujja S."/>
            <person name="Heilman E."/>
            <person name="Heiman D."/>
            <person name="Howarth C."/>
            <person name="Mehta T."/>
            <person name="Neiman D."/>
            <person name="Pearson M."/>
            <person name="Roberts A."/>
            <person name="Saif S."/>
            <person name="Shea T."/>
            <person name="Shenoy N."/>
            <person name="Sisk P."/>
            <person name="Stolte C."/>
            <person name="Sykes S."/>
            <person name="White J."/>
            <person name="Yandava C."/>
            <person name="Haas B."/>
            <person name="Nusbaum C."/>
            <person name="Birren B."/>
        </authorList>
    </citation>
    <scope>NUCLEOTIDE SEQUENCE [LARGE SCALE GENOMIC DNA]</scope>
    <source>
        <strain evidence="7">ATCC 50818</strain>
    </source>
</reference>
<evidence type="ECO:0000313" key="7">
    <source>
        <dbReference type="EMBL" id="EGD78657.1"/>
    </source>
</evidence>
<dbReference type="AlphaFoldDB" id="F2TYI3"/>
<keyword evidence="4" id="KW-0256">Endoplasmic reticulum</keyword>
<evidence type="ECO:0000259" key="6">
    <source>
        <dbReference type="Pfam" id="PF00535"/>
    </source>
</evidence>
<evidence type="ECO:0000313" key="8">
    <source>
        <dbReference type="Proteomes" id="UP000007799"/>
    </source>
</evidence>
<dbReference type="InParanoid" id="F2TYI3"/>
<keyword evidence="5" id="KW-1133">Transmembrane helix</keyword>
<sequence length="265" mass="29537">MVKKLSVVVPTYNETDNIRPLVTRLFAATKKAGIEAEVLIMDDESKGTPETERIVAMLSAEGYNVRIHVRRRSEGRGLSSAVLLGFEKAKYETMLCMDADLQHEPESVPAVAAPVLNKKAEFSVGSRNIRGGGLGFDWSMTRRLISSTATMLARPLTPSTDPMSGFFCTTKTVLNRAKDRCNPIGFKIGLEIMARCRCDPVADVAITFRERVAGESKLTMKQNIQYVEQLLYLYWDRFSWLLVLLALVAMLILLAITQVVLNVVF</sequence>
<feature type="domain" description="Glycosyltransferase 2-like" evidence="6">
    <location>
        <begin position="6"/>
        <end position="169"/>
    </location>
</feature>
<dbReference type="GO" id="GO:0005789">
    <property type="term" value="C:endoplasmic reticulum membrane"/>
    <property type="evidence" value="ECO:0007669"/>
    <property type="project" value="TreeGrafter"/>
</dbReference>
<comment type="function">
    <text evidence="4">Transfers mannose from GDP-mannose to dolichol monophosphate to form dolichol phosphate mannose (Dol-P-Man) which is the mannosyl donor in pathways leading to N-glycosylation, glycosyl phosphatidylinositol membrane anchoring, and O-mannosylation of proteins.</text>
</comment>
<comment type="pathway">
    <text evidence="4">Protein modification; protein glycosylation.</text>
</comment>
<dbReference type="OMA" id="EIMARCR"/>
<keyword evidence="8" id="KW-1185">Reference proteome</keyword>
<keyword evidence="2 4" id="KW-0328">Glycosyltransferase</keyword>
<comment type="similarity">
    <text evidence="1 4">Belongs to the glycosyltransferase 2 family.</text>
</comment>
<proteinExistence type="inferred from homology"/>
<dbReference type="OrthoDB" id="2603at2759"/>
<evidence type="ECO:0000256" key="3">
    <source>
        <dbReference type="ARBA" id="ARBA00022679"/>
    </source>
</evidence>
<dbReference type="GO" id="GO:0035269">
    <property type="term" value="P:protein O-linked glycosylation via mannose"/>
    <property type="evidence" value="ECO:0007669"/>
    <property type="project" value="TreeGrafter"/>
</dbReference>
<feature type="transmembrane region" description="Helical" evidence="5">
    <location>
        <begin position="238"/>
        <end position="261"/>
    </location>
</feature>
<name>F2TYI3_SALR5</name>
<dbReference type="Gene3D" id="3.90.550.10">
    <property type="entry name" value="Spore Coat Polysaccharide Biosynthesis Protein SpsA, Chain A"/>
    <property type="match status" value="1"/>
</dbReference>
<evidence type="ECO:0000256" key="1">
    <source>
        <dbReference type="ARBA" id="ARBA00006739"/>
    </source>
</evidence>
<keyword evidence="3 4" id="KW-0808">Transferase</keyword>
<dbReference type="GO" id="GO:0006506">
    <property type="term" value="P:GPI anchor biosynthetic process"/>
    <property type="evidence" value="ECO:0007669"/>
    <property type="project" value="TreeGrafter"/>
</dbReference>
<dbReference type="STRING" id="946362.F2TYI3"/>
<dbReference type="UniPathway" id="UPA00378"/>
<dbReference type="FunCoup" id="F2TYI3">
    <property type="interactions" value="1580"/>
</dbReference>
<protein>
    <recommendedName>
        <fullName evidence="4">Dolichol-phosphate mannosyltransferase subunit 1</fullName>
        <ecNumber evidence="4">2.4.1.83</ecNumber>
    </recommendedName>
</protein>
<keyword evidence="5" id="KW-0812">Transmembrane</keyword>